<protein>
    <submittedName>
        <fullName evidence="1">Uncharacterized protein</fullName>
    </submittedName>
</protein>
<name>A0A2N7W8L4_9BURK</name>
<reference evidence="1 2" key="1">
    <citation type="submission" date="2018-01" db="EMBL/GenBank/DDBJ databases">
        <title>Whole genome analyses suggest that Burkholderia sensu lato contains two further novel genera in the rhizoxinica-symbiotica group Mycetohabitans gen. nov., and Trinickia gen. nov.: implications for the evolution of diazotrophy and nodulation in the Burkholderiaceae.</title>
        <authorList>
            <person name="Estrada-de los Santos P."/>
            <person name="Palmer M."/>
            <person name="Chavez-Ramirez B."/>
            <person name="Beukes C."/>
            <person name="Steenkamp E.T."/>
            <person name="Hirsch A.M."/>
            <person name="Manyaka P."/>
            <person name="Maluk M."/>
            <person name="Lafos M."/>
            <person name="Crook M."/>
            <person name="Gross E."/>
            <person name="Simon M.F."/>
            <person name="Bueno dos Reis Junior F."/>
            <person name="Poole P.S."/>
            <person name="Venter S.N."/>
            <person name="James E.K."/>
        </authorList>
    </citation>
    <scope>NUCLEOTIDE SEQUENCE [LARGE SCALE GENOMIC DNA]</scope>
    <source>
        <strain evidence="1 2">GP25-8</strain>
    </source>
</reference>
<dbReference type="Proteomes" id="UP000235347">
    <property type="component" value="Unassembled WGS sequence"/>
</dbReference>
<evidence type="ECO:0000313" key="2">
    <source>
        <dbReference type="Proteomes" id="UP000235347"/>
    </source>
</evidence>
<proteinExistence type="predicted"/>
<organism evidence="1 2">
    <name type="scientific">Trinickia soli</name>
    <dbReference type="NCBI Taxonomy" id="380675"/>
    <lineage>
        <taxon>Bacteria</taxon>
        <taxon>Pseudomonadati</taxon>
        <taxon>Pseudomonadota</taxon>
        <taxon>Betaproteobacteria</taxon>
        <taxon>Burkholderiales</taxon>
        <taxon>Burkholderiaceae</taxon>
        <taxon>Trinickia</taxon>
    </lineage>
</organism>
<keyword evidence="2" id="KW-1185">Reference proteome</keyword>
<evidence type="ECO:0000313" key="1">
    <source>
        <dbReference type="EMBL" id="PMS25730.1"/>
    </source>
</evidence>
<comment type="caution">
    <text evidence="1">The sequence shown here is derived from an EMBL/GenBank/DDBJ whole genome shotgun (WGS) entry which is preliminary data.</text>
</comment>
<dbReference type="EMBL" id="PNYB01000006">
    <property type="protein sequence ID" value="PMS25730.1"/>
    <property type="molecule type" value="Genomic_DNA"/>
</dbReference>
<dbReference type="AlphaFoldDB" id="A0A2N7W8L4"/>
<gene>
    <name evidence="1" type="ORF">C0Z19_09215</name>
</gene>
<sequence length="122" mass="12966">MNLWGDDRRGTCGGTRRLANARAMPSAPAARCASAASSGVACDCGVSDELRLSLGTLPLRSNAVRAGAPASRGAAPPVCRARVDGALHQRCHRSRWRGASVRRCAARHDDRRISGIAIHRLR</sequence>
<accession>A0A2N7W8L4</accession>